<keyword evidence="3 5" id="KW-0347">Helicase</keyword>
<proteinExistence type="predicted"/>
<feature type="binding site" evidence="5">
    <location>
        <begin position="28"/>
        <end position="35"/>
    </location>
    <ligand>
        <name>ATP</name>
        <dbReference type="ChEBI" id="CHEBI:30616"/>
    </ligand>
</feature>
<dbReference type="CDD" id="cd17932">
    <property type="entry name" value="DEXQc_UvrD"/>
    <property type="match status" value="1"/>
</dbReference>
<evidence type="ECO:0000256" key="2">
    <source>
        <dbReference type="ARBA" id="ARBA00022801"/>
    </source>
</evidence>
<keyword evidence="4 5" id="KW-0067">ATP-binding</keyword>
<keyword evidence="1 5" id="KW-0547">Nucleotide-binding</keyword>
<evidence type="ECO:0000256" key="5">
    <source>
        <dbReference type="PROSITE-ProRule" id="PRU00560"/>
    </source>
</evidence>
<dbReference type="EMBL" id="JAEPRB010000059">
    <property type="protein sequence ID" value="KAG2223546.1"/>
    <property type="molecule type" value="Genomic_DNA"/>
</dbReference>
<keyword evidence="9" id="KW-1185">Reference proteome</keyword>
<dbReference type="InterPro" id="IPR000212">
    <property type="entry name" value="DNA_helicase_UvrD/REP"/>
</dbReference>
<reference evidence="8 9" key="1">
    <citation type="submission" date="2020-12" db="EMBL/GenBank/DDBJ databases">
        <title>Metabolic potential, ecology and presence of endohyphal bacteria is reflected in genomic diversity of Mucoromycotina.</title>
        <authorList>
            <person name="Muszewska A."/>
            <person name="Okrasinska A."/>
            <person name="Steczkiewicz K."/>
            <person name="Drgas O."/>
            <person name="Orlowska M."/>
            <person name="Perlinska-Lenart U."/>
            <person name="Aleksandrzak-Piekarczyk T."/>
            <person name="Szatraj K."/>
            <person name="Zielenkiewicz U."/>
            <person name="Pilsyk S."/>
            <person name="Malc E."/>
            <person name="Mieczkowski P."/>
            <person name="Kruszewska J.S."/>
            <person name="Biernat P."/>
            <person name="Pawlowska J."/>
        </authorList>
    </citation>
    <scope>NUCLEOTIDE SEQUENCE [LARGE SCALE GENOMIC DNA]</scope>
    <source>
        <strain evidence="8 9">CBS 142.35</strain>
    </source>
</reference>
<dbReference type="Pfam" id="PF00580">
    <property type="entry name" value="UvrD-helicase"/>
    <property type="match status" value="2"/>
</dbReference>
<dbReference type="PANTHER" id="PTHR11070">
    <property type="entry name" value="UVRD / RECB / PCRA DNA HELICASE FAMILY MEMBER"/>
    <property type="match status" value="1"/>
</dbReference>
<comment type="caution">
    <text evidence="8">The sequence shown here is derived from an EMBL/GenBank/DDBJ whole genome shotgun (WGS) entry which is preliminary data.</text>
</comment>
<evidence type="ECO:0000259" key="7">
    <source>
        <dbReference type="PROSITE" id="PS51198"/>
    </source>
</evidence>
<dbReference type="PROSITE" id="PS51198">
    <property type="entry name" value="UVRD_HELICASE_ATP_BIND"/>
    <property type="match status" value="1"/>
</dbReference>
<accession>A0A8H7S8G8</accession>
<dbReference type="GO" id="GO:0000725">
    <property type="term" value="P:recombinational repair"/>
    <property type="evidence" value="ECO:0007669"/>
    <property type="project" value="TreeGrafter"/>
</dbReference>
<dbReference type="AlphaFoldDB" id="A0A8H7S8G8"/>
<evidence type="ECO:0000256" key="6">
    <source>
        <dbReference type="SAM" id="Phobius"/>
    </source>
</evidence>
<dbReference type="GO" id="GO:0043138">
    <property type="term" value="F:3'-5' DNA helicase activity"/>
    <property type="evidence" value="ECO:0007669"/>
    <property type="project" value="TreeGrafter"/>
</dbReference>
<sequence>MDTPFMQKLNEAQLNAATCKSNAVQILAGPGSGKTRGMLLLVLTLLVVYINIYVYTVLTSRVAWLILSENVPPQNIVVVTFTNKAAKEMRHRLESPELLGPSASDKLCMGTFHSICARLLRQYHDHVNLKKNFTIADTDASSFLLT</sequence>
<dbReference type="GO" id="GO:0003677">
    <property type="term" value="F:DNA binding"/>
    <property type="evidence" value="ECO:0007669"/>
    <property type="project" value="InterPro"/>
</dbReference>
<dbReference type="Proteomes" id="UP000646827">
    <property type="component" value="Unassembled WGS sequence"/>
</dbReference>
<keyword evidence="6" id="KW-0472">Membrane</keyword>
<protein>
    <recommendedName>
        <fullName evidence="7">UvrD-like helicase ATP-binding domain-containing protein</fullName>
    </recommendedName>
</protein>
<evidence type="ECO:0000256" key="1">
    <source>
        <dbReference type="ARBA" id="ARBA00022741"/>
    </source>
</evidence>
<dbReference type="InterPro" id="IPR014016">
    <property type="entry name" value="UvrD-like_ATP-bd"/>
</dbReference>
<dbReference type="OrthoDB" id="1470711at2759"/>
<dbReference type="GO" id="GO:0016787">
    <property type="term" value="F:hydrolase activity"/>
    <property type="evidence" value="ECO:0007669"/>
    <property type="project" value="UniProtKB-UniRule"/>
</dbReference>
<dbReference type="InterPro" id="IPR027417">
    <property type="entry name" value="P-loop_NTPase"/>
</dbReference>
<dbReference type="PANTHER" id="PTHR11070:SF2">
    <property type="entry name" value="ATP-DEPENDENT DNA HELICASE SRS2"/>
    <property type="match status" value="1"/>
</dbReference>
<feature type="transmembrane region" description="Helical" evidence="6">
    <location>
        <begin position="37"/>
        <end position="58"/>
    </location>
</feature>
<keyword evidence="2 5" id="KW-0378">Hydrolase</keyword>
<gene>
    <name evidence="8" type="ORF">INT45_000866</name>
</gene>
<evidence type="ECO:0000313" key="9">
    <source>
        <dbReference type="Proteomes" id="UP000646827"/>
    </source>
</evidence>
<organism evidence="8 9">
    <name type="scientific">Circinella minor</name>
    <dbReference type="NCBI Taxonomy" id="1195481"/>
    <lineage>
        <taxon>Eukaryota</taxon>
        <taxon>Fungi</taxon>
        <taxon>Fungi incertae sedis</taxon>
        <taxon>Mucoromycota</taxon>
        <taxon>Mucoromycotina</taxon>
        <taxon>Mucoromycetes</taxon>
        <taxon>Mucorales</taxon>
        <taxon>Lichtheimiaceae</taxon>
        <taxon>Circinella</taxon>
    </lineage>
</organism>
<evidence type="ECO:0000256" key="4">
    <source>
        <dbReference type="ARBA" id="ARBA00022840"/>
    </source>
</evidence>
<keyword evidence="6" id="KW-0812">Transmembrane</keyword>
<evidence type="ECO:0000256" key="3">
    <source>
        <dbReference type="ARBA" id="ARBA00022806"/>
    </source>
</evidence>
<dbReference type="GO" id="GO:0005634">
    <property type="term" value="C:nucleus"/>
    <property type="evidence" value="ECO:0007669"/>
    <property type="project" value="TreeGrafter"/>
</dbReference>
<name>A0A8H7S8G8_9FUNG</name>
<feature type="domain" description="UvrD-like helicase ATP-binding" evidence="7">
    <location>
        <begin position="7"/>
        <end position="146"/>
    </location>
</feature>
<keyword evidence="6" id="KW-1133">Transmembrane helix</keyword>
<dbReference type="Gene3D" id="3.40.50.300">
    <property type="entry name" value="P-loop containing nucleotide triphosphate hydrolases"/>
    <property type="match status" value="1"/>
</dbReference>
<evidence type="ECO:0000313" key="8">
    <source>
        <dbReference type="EMBL" id="KAG2223546.1"/>
    </source>
</evidence>
<dbReference type="GO" id="GO:0005524">
    <property type="term" value="F:ATP binding"/>
    <property type="evidence" value="ECO:0007669"/>
    <property type="project" value="UniProtKB-UniRule"/>
</dbReference>
<dbReference type="SUPFAM" id="SSF52540">
    <property type="entry name" value="P-loop containing nucleoside triphosphate hydrolases"/>
    <property type="match status" value="1"/>
</dbReference>